<evidence type="ECO:0000313" key="2">
    <source>
        <dbReference type="Proteomes" id="UP000276133"/>
    </source>
</evidence>
<keyword evidence="2" id="KW-1185">Reference proteome</keyword>
<protein>
    <submittedName>
        <fullName evidence="1">Uncharacterized protein</fullName>
    </submittedName>
</protein>
<dbReference type="AlphaFoldDB" id="A0A3M7QLA2"/>
<sequence length="244" mass="29171">MEHLKNYSLMILIQCLNGDYVKLSFPSLDNIMTLIIENRIKNTQSMIIDSLKHNIQRLENVIDEGYFRGAGQTEKNLANDLKCLKYSKDDVYFEYAKNIWEGSLMDMCFLNEFVLDQEIKLIDDAKNWGKLINSIFIKLNILMQKLHENSDIWQIYYIRQPKNLVVVLGKTQTKIDLVQIEESWLNKSHWIQNQKIQLPFEKMVLCFVYIEVIHTKHWNMQLKHLIHNQKWYFQIFLIQLNQIG</sequence>
<proteinExistence type="predicted"/>
<name>A0A3M7QLA2_BRAPC</name>
<organism evidence="1 2">
    <name type="scientific">Brachionus plicatilis</name>
    <name type="common">Marine rotifer</name>
    <name type="synonym">Brachionus muelleri</name>
    <dbReference type="NCBI Taxonomy" id="10195"/>
    <lineage>
        <taxon>Eukaryota</taxon>
        <taxon>Metazoa</taxon>
        <taxon>Spiralia</taxon>
        <taxon>Gnathifera</taxon>
        <taxon>Rotifera</taxon>
        <taxon>Eurotatoria</taxon>
        <taxon>Monogononta</taxon>
        <taxon>Pseudotrocha</taxon>
        <taxon>Ploima</taxon>
        <taxon>Brachionidae</taxon>
        <taxon>Brachionus</taxon>
    </lineage>
</organism>
<comment type="caution">
    <text evidence="1">The sequence shown here is derived from an EMBL/GenBank/DDBJ whole genome shotgun (WGS) entry which is preliminary data.</text>
</comment>
<accession>A0A3M7QLA2</accession>
<dbReference type="EMBL" id="REGN01005832">
    <property type="protein sequence ID" value="RNA11864.1"/>
    <property type="molecule type" value="Genomic_DNA"/>
</dbReference>
<dbReference type="Proteomes" id="UP000276133">
    <property type="component" value="Unassembled WGS sequence"/>
</dbReference>
<reference evidence="1 2" key="1">
    <citation type="journal article" date="2018" name="Sci. Rep.">
        <title>Genomic signatures of local adaptation to the degree of environmental predictability in rotifers.</title>
        <authorList>
            <person name="Franch-Gras L."/>
            <person name="Hahn C."/>
            <person name="Garcia-Roger E.M."/>
            <person name="Carmona M.J."/>
            <person name="Serra M."/>
            <person name="Gomez A."/>
        </authorList>
    </citation>
    <scope>NUCLEOTIDE SEQUENCE [LARGE SCALE GENOMIC DNA]</scope>
    <source>
        <strain evidence="1">HYR1</strain>
    </source>
</reference>
<gene>
    <name evidence="1" type="ORF">BpHYR1_045046</name>
</gene>
<evidence type="ECO:0000313" key="1">
    <source>
        <dbReference type="EMBL" id="RNA11864.1"/>
    </source>
</evidence>